<keyword evidence="5" id="KW-0067">ATP-binding</keyword>
<dbReference type="OrthoDB" id="9801219at2"/>
<dbReference type="Pfam" id="PF00294">
    <property type="entry name" value="PfkB"/>
    <property type="match status" value="1"/>
</dbReference>
<proteinExistence type="inferred from homology"/>
<evidence type="ECO:0000256" key="3">
    <source>
        <dbReference type="ARBA" id="ARBA00022741"/>
    </source>
</evidence>
<feature type="domain" description="Carbohydrate kinase PfkB" evidence="7">
    <location>
        <begin position="13"/>
        <end position="297"/>
    </location>
</feature>
<protein>
    <recommendedName>
        <fullName evidence="6">Phosphofructokinase</fullName>
    </recommendedName>
</protein>
<dbReference type="AlphaFoldDB" id="A0A3D8K2H7"/>
<keyword evidence="2 6" id="KW-0808">Transferase</keyword>
<dbReference type="Gene3D" id="3.40.1190.20">
    <property type="match status" value="1"/>
</dbReference>
<dbReference type="PIRSF" id="PIRSF000535">
    <property type="entry name" value="1PFK/6PFK/LacC"/>
    <property type="match status" value="1"/>
</dbReference>
<dbReference type="FunFam" id="3.40.1190.20:FF:000001">
    <property type="entry name" value="Phosphofructokinase"/>
    <property type="match status" value="1"/>
</dbReference>
<comment type="caution">
    <text evidence="8">The sequence shown here is derived from an EMBL/GenBank/DDBJ whole genome shotgun (WGS) entry which is preliminary data.</text>
</comment>
<organism evidence="8 9">
    <name type="scientific">Trinickia dinghuensis</name>
    <dbReference type="NCBI Taxonomy" id="2291023"/>
    <lineage>
        <taxon>Bacteria</taxon>
        <taxon>Pseudomonadati</taxon>
        <taxon>Pseudomonadota</taxon>
        <taxon>Betaproteobacteria</taxon>
        <taxon>Burkholderiales</taxon>
        <taxon>Burkholderiaceae</taxon>
        <taxon>Trinickia</taxon>
    </lineage>
</organism>
<dbReference type="InterPro" id="IPR011611">
    <property type="entry name" value="PfkB_dom"/>
</dbReference>
<dbReference type="InterPro" id="IPR017583">
    <property type="entry name" value="Tagatose/fructose_Pkinase"/>
</dbReference>
<dbReference type="GO" id="GO:0003872">
    <property type="term" value="F:6-phosphofructokinase activity"/>
    <property type="evidence" value="ECO:0007669"/>
    <property type="project" value="TreeGrafter"/>
</dbReference>
<dbReference type="NCBIfam" id="TIGR03168">
    <property type="entry name" value="1-PFK"/>
    <property type="match status" value="1"/>
</dbReference>
<accession>A0A3D8K2H7</accession>
<keyword evidence="9" id="KW-1185">Reference proteome</keyword>
<dbReference type="GO" id="GO:0005829">
    <property type="term" value="C:cytosol"/>
    <property type="evidence" value="ECO:0007669"/>
    <property type="project" value="TreeGrafter"/>
</dbReference>
<sequence length="310" mass="32511">MSRILTVTLNPAVDLSTAVERVTDTSKLRCDAALKHPGGGGINVARMINRLGGDCIALYLAGGPLGQELCQLIEAEGVRGQCIEIAGETRESFAVYEKSTGRQFRFVLPGPVVSEREWESCLERFESFEPAANYLVLSGSLPPGVPADIYVSFICAARANGTRVVLDSSGPALRAALDAGVFLVKPSLGELSELAGRALAGESEWRAAALHLVRNGRAQIVALTLGSLGALLVTEHEVLRAGALPVSVVSAIGAGDALVGALVWALDRDLALAEAFRYGLAAASASLASPGTGLCNSEEVERIYRQVDIK</sequence>
<dbReference type="GO" id="GO:0005524">
    <property type="term" value="F:ATP binding"/>
    <property type="evidence" value="ECO:0007669"/>
    <property type="project" value="UniProtKB-KW"/>
</dbReference>
<dbReference type="PANTHER" id="PTHR46566:SF2">
    <property type="entry name" value="ATP-DEPENDENT 6-PHOSPHOFRUCTOKINASE ISOZYME 2"/>
    <property type="match status" value="1"/>
</dbReference>
<gene>
    <name evidence="8" type="ORF">DWV00_09665</name>
</gene>
<evidence type="ECO:0000313" key="8">
    <source>
        <dbReference type="EMBL" id="RDU99360.1"/>
    </source>
</evidence>
<evidence type="ECO:0000259" key="7">
    <source>
        <dbReference type="Pfam" id="PF00294"/>
    </source>
</evidence>
<evidence type="ECO:0000256" key="6">
    <source>
        <dbReference type="PIRNR" id="PIRNR000535"/>
    </source>
</evidence>
<evidence type="ECO:0000313" key="9">
    <source>
        <dbReference type="Proteomes" id="UP000256838"/>
    </source>
</evidence>
<name>A0A3D8K2H7_9BURK</name>
<keyword evidence="4 8" id="KW-0418">Kinase</keyword>
<dbReference type="InterPro" id="IPR002173">
    <property type="entry name" value="Carboh/pur_kinase_PfkB_CS"/>
</dbReference>
<dbReference type="PROSITE" id="PS00583">
    <property type="entry name" value="PFKB_KINASES_1"/>
    <property type="match status" value="1"/>
</dbReference>
<dbReference type="SUPFAM" id="SSF53613">
    <property type="entry name" value="Ribokinase-like"/>
    <property type="match status" value="1"/>
</dbReference>
<evidence type="ECO:0000256" key="5">
    <source>
        <dbReference type="ARBA" id="ARBA00022840"/>
    </source>
</evidence>
<dbReference type="RefSeq" id="WP_115533335.1">
    <property type="nucleotide sequence ID" value="NZ_QRGA01000005.1"/>
</dbReference>
<evidence type="ECO:0000256" key="1">
    <source>
        <dbReference type="ARBA" id="ARBA00010688"/>
    </source>
</evidence>
<dbReference type="PANTHER" id="PTHR46566">
    <property type="entry name" value="1-PHOSPHOFRUCTOKINASE-RELATED"/>
    <property type="match status" value="1"/>
</dbReference>
<keyword evidence="3" id="KW-0547">Nucleotide-binding</keyword>
<evidence type="ECO:0000256" key="2">
    <source>
        <dbReference type="ARBA" id="ARBA00022679"/>
    </source>
</evidence>
<dbReference type="InterPro" id="IPR029056">
    <property type="entry name" value="Ribokinase-like"/>
</dbReference>
<dbReference type="EMBL" id="QRGA01000005">
    <property type="protein sequence ID" value="RDU99360.1"/>
    <property type="molecule type" value="Genomic_DNA"/>
</dbReference>
<dbReference type="Proteomes" id="UP000256838">
    <property type="component" value="Unassembled WGS sequence"/>
</dbReference>
<comment type="similarity">
    <text evidence="1 6">Belongs to the carbohydrate kinase PfkB family.</text>
</comment>
<dbReference type="CDD" id="cd01164">
    <property type="entry name" value="FruK_PfkB_like"/>
    <property type="match status" value="1"/>
</dbReference>
<evidence type="ECO:0000256" key="4">
    <source>
        <dbReference type="ARBA" id="ARBA00022777"/>
    </source>
</evidence>
<reference evidence="8 9" key="1">
    <citation type="submission" date="2018-08" db="EMBL/GenBank/DDBJ databases">
        <title>Paraburkholderia sp. DHOM06 isolated from forest soil.</title>
        <authorList>
            <person name="Gao Z.-H."/>
            <person name="Qiu L.-H."/>
        </authorList>
    </citation>
    <scope>NUCLEOTIDE SEQUENCE [LARGE SCALE GENOMIC DNA]</scope>
    <source>
        <strain evidence="8 9">DHOM06</strain>
    </source>
</reference>